<reference evidence="4 5" key="1">
    <citation type="submission" date="2015-08" db="EMBL/GenBank/DDBJ databases">
        <title>Emmonsia species relationships and genome sequence.</title>
        <authorList>
            <person name="Cuomo C.A."/>
            <person name="Schwartz I.S."/>
            <person name="Kenyon C."/>
            <person name="De Hoog G.S."/>
            <person name="Govender N.P."/>
            <person name="Botha A."/>
            <person name="Moreno L."/>
            <person name="De Vries M."/>
            <person name="Munoz J.F."/>
            <person name="Stielow J.B."/>
        </authorList>
    </citation>
    <scope>NUCLEOTIDE SEQUENCE [LARGE SCALE GENOMIC DNA]</scope>
    <source>
        <strain evidence="4 5">EI222</strain>
    </source>
</reference>
<dbReference type="Proteomes" id="UP000242791">
    <property type="component" value="Unassembled WGS sequence"/>
</dbReference>
<dbReference type="AlphaFoldDB" id="A0A1J9QA24"/>
<feature type="compositionally biased region" description="Low complexity" evidence="2">
    <location>
        <begin position="434"/>
        <end position="453"/>
    </location>
</feature>
<dbReference type="EMBL" id="LGTZ01000400">
    <property type="protein sequence ID" value="OJD25288.1"/>
    <property type="molecule type" value="Genomic_DNA"/>
</dbReference>
<feature type="compositionally biased region" description="Low complexity" evidence="2">
    <location>
        <begin position="72"/>
        <end position="94"/>
    </location>
</feature>
<dbReference type="STRING" id="1658174.A0A1J9QA24"/>
<dbReference type="InterPro" id="IPR046347">
    <property type="entry name" value="bZIP_sf"/>
</dbReference>
<feature type="compositionally biased region" description="Low complexity" evidence="2">
    <location>
        <begin position="226"/>
        <end position="274"/>
    </location>
</feature>
<gene>
    <name evidence="4" type="ORF">ACJ73_03344</name>
</gene>
<dbReference type="GO" id="GO:0003700">
    <property type="term" value="F:DNA-binding transcription factor activity"/>
    <property type="evidence" value="ECO:0007669"/>
    <property type="project" value="InterPro"/>
</dbReference>
<evidence type="ECO:0000313" key="5">
    <source>
        <dbReference type="Proteomes" id="UP000242791"/>
    </source>
</evidence>
<evidence type="ECO:0000259" key="3">
    <source>
        <dbReference type="PROSITE" id="PS50217"/>
    </source>
</evidence>
<sequence>MATMGELQPSTSSSSSLSPLSHMNSCVDPNDIDSFINYDQPIYPSPSLSPASSRAKTTMNTSPVSTPAAGLSFSSNSNTTAATTSQQSSSQVFFSGPSHEYDSYKQQTGLPPGGLANTMAINRNVGMDFGFGNQHNFVMPSEAFINPTQEMVNFGSSPLPTMSSFRNSGICLDLDPDTPTDFMFSPQFTTTATNKAQFVDPNALGGHELSTLTQPNQVGRMYPGMHQQQAAMAKAAQQQRQQEMIRQQQQQQQQQQNQQQQQHQQQQQQHARQASKPQSKANRSSDPAVEERISRLLHQMRQSSVTTTAVNEEDSKPQNVSHISKPKKDEDEMDEDERLLASEEGKKLSSKERRQLRNKVSARAFRSRRKEYIGQLEGEVASKTNEANDLRLQNRALAAENARLMDLTRMLLSSPHFASFLNDMSINGLPSPQPGQQQAAMQPTPQQQQQAPKDPNPSHASANIQMQNSQAGLAMVPEQAADFAGIDMNTPGWNTGIDMSYNNTPVFAVMDVPEGPDLDSAVLSGKSSNYVGPISSSEEPKEQIPSIERPPLPAVDDSADQEGMESMKPNPEVEIDESDPSLALFYDQPRRTSSPATVPTPTFEDTFGDITPEKLFARIDLVVHNENFPEQQEQAGSTAYIGVSTATMVRFEQLCASMEGAYQRVSLVTAHLLDDTVDGDSASS</sequence>
<protein>
    <recommendedName>
        <fullName evidence="3">BZIP domain-containing protein</fullName>
    </recommendedName>
</protein>
<proteinExistence type="predicted"/>
<comment type="caution">
    <text evidence="4">The sequence shown here is derived from an EMBL/GenBank/DDBJ whole genome shotgun (WGS) entry which is preliminary data.</text>
</comment>
<dbReference type="Gene3D" id="1.20.5.170">
    <property type="match status" value="1"/>
</dbReference>
<name>A0A1J9QA24_9EURO</name>
<dbReference type="CDD" id="cd14810">
    <property type="entry name" value="bZIP_u1"/>
    <property type="match status" value="1"/>
</dbReference>
<feature type="coiled-coil region" evidence="1">
    <location>
        <begin position="373"/>
        <end position="407"/>
    </location>
</feature>
<dbReference type="InterPro" id="IPR004827">
    <property type="entry name" value="bZIP"/>
</dbReference>
<feature type="compositionally biased region" description="Polar residues" evidence="2">
    <location>
        <begin position="300"/>
        <end position="310"/>
    </location>
</feature>
<feature type="region of interest" description="Disordered" evidence="2">
    <location>
        <begin position="1"/>
        <end position="24"/>
    </location>
</feature>
<feature type="region of interest" description="Disordered" evidence="2">
    <location>
        <begin position="226"/>
        <end position="361"/>
    </location>
</feature>
<feature type="compositionally biased region" description="Polar residues" evidence="2">
    <location>
        <begin position="54"/>
        <end position="65"/>
    </location>
</feature>
<feature type="region of interest" description="Disordered" evidence="2">
    <location>
        <begin position="423"/>
        <end position="462"/>
    </location>
</feature>
<keyword evidence="5" id="KW-1185">Reference proteome</keyword>
<feature type="compositionally biased region" description="Polar residues" evidence="2">
    <location>
        <begin position="275"/>
        <end position="285"/>
    </location>
</feature>
<dbReference type="OrthoDB" id="5571888at2759"/>
<evidence type="ECO:0000256" key="1">
    <source>
        <dbReference type="SAM" id="Coils"/>
    </source>
</evidence>
<evidence type="ECO:0000313" key="4">
    <source>
        <dbReference type="EMBL" id="OJD25288.1"/>
    </source>
</evidence>
<dbReference type="Pfam" id="PF00170">
    <property type="entry name" value="bZIP_1"/>
    <property type="match status" value="1"/>
</dbReference>
<keyword evidence="1" id="KW-0175">Coiled coil</keyword>
<dbReference type="SUPFAM" id="SSF57959">
    <property type="entry name" value="Leucine zipper domain"/>
    <property type="match status" value="1"/>
</dbReference>
<feature type="compositionally biased region" description="Low complexity" evidence="2">
    <location>
        <begin position="9"/>
        <end position="21"/>
    </location>
</feature>
<dbReference type="FunFam" id="1.20.5.170:FF:000031">
    <property type="entry name" value="BZIP transcription factor (MeaB)"/>
    <property type="match status" value="1"/>
</dbReference>
<feature type="region of interest" description="Disordered" evidence="2">
    <location>
        <begin position="532"/>
        <end position="575"/>
    </location>
</feature>
<evidence type="ECO:0000256" key="2">
    <source>
        <dbReference type="SAM" id="MobiDB-lite"/>
    </source>
</evidence>
<organism evidence="4 5">
    <name type="scientific">Blastomyces percursus</name>
    <dbReference type="NCBI Taxonomy" id="1658174"/>
    <lineage>
        <taxon>Eukaryota</taxon>
        <taxon>Fungi</taxon>
        <taxon>Dikarya</taxon>
        <taxon>Ascomycota</taxon>
        <taxon>Pezizomycotina</taxon>
        <taxon>Eurotiomycetes</taxon>
        <taxon>Eurotiomycetidae</taxon>
        <taxon>Onygenales</taxon>
        <taxon>Ajellomycetaceae</taxon>
        <taxon>Blastomyces</taxon>
    </lineage>
</organism>
<feature type="domain" description="BZIP" evidence="3">
    <location>
        <begin position="348"/>
        <end position="411"/>
    </location>
</feature>
<dbReference type="VEuPathDB" id="FungiDB:ACJ73_03344"/>
<dbReference type="PANTHER" id="PTHR37616:SF2">
    <property type="entry name" value="BZIP DOMAIN-CONTAINING PROTEIN"/>
    <property type="match status" value="1"/>
</dbReference>
<accession>A0A1J9QA24</accession>
<feature type="region of interest" description="Disordered" evidence="2">
    <location>
        <begin position="47"/>
        <end position="94"/>
    </location>
</feature>
<dbReference type="PANTHER" id="PTHR37616">
    <property type="entry name" value="BZIP TRANSCRIPTION FACTOR 60-LIKE"/>
    <property type="match status" value="1"/>
</dbReference>
<dbReference type="PROSITE" id="PS50217">
    <property type="entry name" value="BZIP"/>
    <property type="match status" value="1"/>
</dbReference>
<dbReference type="SMART" id="SM00338">
    <property type="entry name" value="BRLZ"/>
    <property type="match status" value="1"/>
</dbReference>
<feature type="compositionally biased region" description="Basic and acidic residues" evidence="2">
    <location>
        <begin position="338"/>
        <end position="355"/>
    </location>
</feature>